<evidence type="ECO:0000313" key="2">
    <source>
        <dbReference type="EMBL" id="KZV85831.1"/>
    </source>
</evidence>
<dbReference type="EMBL" id="KV426175">
    <property type="protein sequence ID" value="KZV85831.1"/>
    <property type="molecule type" value="Genomic_DNA"/>
</dbReference>
<dbReference type="InParanoid" id="A0A165E0W7"/>
<sequence length="188" mass="21662">MAERCSVAPVKNRQKRLYDYQLVHKPSSQSVDLHFASQNGPRACCPVTPPNASSMRTHDRVVYSVHFPSHAFQDVPAQTQRMRKSILHGNWDVGRLRDNGFNVLQRHSERVNIRDQGLTEPMSPKEPNVKSTDICAGVSTEVKAQYRIQCHESREEWSPSFQIKPTVAKGRRQEHPRSSVLNYQRRLY</sequence>
<feature type="region of interest" description="Disordered" evidence="1">
    <location>
        <begin position="161"/>
        <end position="188"/>
    </location>
</feature>
<accession>A0A165E0W7</accession>
<evidence type="ECO:0000313" key="3">
    <source>
        <dbReference type="Proteomes" id="UP000077266"/>
    </source>
</evidence>
<dbReference type="Proteomes" id="UP000077266">
    <property type="component" value="Unassembled WGS sequence"/>
</dbReference>
<keyword evidence="3" id="KW-1185">Reference proteome</keyword>
<evidence type="ECO:0000256" key="1">
    <source>
        <dbReference type="SAM" id="MobiDB-lite"/>
    </source>
</evidence>
<organism evidence="2 3">
    <name type="scientific">Exidia glandulosa HHB12029</name>
    <dbReference type="NCBI Taxonomy" id="1314781"/>
    <lineage>
        <taxon>Eukaryota</taxon>
        <taxon>Fungi</taxon>
        <taxon>Dikarya</taxon>
        <taxon>Basidiomycota</taxon>
        <taxon>Agaricomycotina</taxon>
        <taxon>Agaricomycetes</taxon>
        <taxon>Auriculariales</taxon>
        <taxon>Exidiaceae</taxon>
        <taxon>Exidia</taxon>
    </lineage>
</organism>
<reference evidence="2 3" key="1">
    <citation type="journal article" date="2016" name="Mol. Biol. Evol.">
        <title>Comparative Genomics of Early-Diverging Mushroom-Forming Fungi Provides Insights into the Origins of Lignocellulose Decay Capabilities.</title>
        <authorList>
            <person name="Nagy L.G."/>
            <person name="Riley R."/>
            <person name="Tritt A."/>
            <person name="Adam C."/>
            <person name="Daum C."/>
            <person name="Floudas D."/>
            <person name="Sun H."/>
            <person name="Yadav J.S."/>
            <person name="Pangilinan J."/>
            <person name="Larsson K.H."/>
            <person name="Matsuura K."/>
            <person name="Barry K."/>
            <person name="Labutti K."/>
            <person name="Kuo R."/>
            <person name="Ohm R.A."/>
            <person name="Bhattacharya S.S."/>
            <person name="Shirouzu T."/>
            <person name="Yoshinaga Y."/>
            <person name="Martin F.M."/>
            <person name="Grigoriev I.V."/>
            <person name="Hibbett D.S."/>
        </authorList>
    </citation>
    <scope>NUCLEOTIDE SEQUENCE [LARGE SCALE GENOMIC DNA]</scope>
    <source>
        <strain evidence="2 3">HHB12029</strain>
    </source>
</reference>
<gene>
    <name evidence="2" type="ORF">EXIGLDRAFT_698972</name>
</gene>
<protein>
    <submittedName>
        <fullName evidence="2">Uncharacterized protein</fullName>
    </submittedName>
</protein>
<dbReference type="AlphaFoldDB" id="A0A165E0W7"/>
<name>A0A165E0W7_EXIGL</name>
<proteinExistence type="predicted"/>